<gene>
    <name evidence="1" type="ORF">BTO16_08555</name>
</gene>
<comment type="caution">
    <text evidence="1">The sequence shown here is derived from an EMBL/GenBank/DDBJ whole genome shotgun (WGS) entry which is preliminary data.</text>
</comment>
<evidence type="ECO:0000313" key="2">
    <source>
        <dbReference type="Proteomes" id="UP000239068"/>
    </source>
</evidence>
<protein>
    <submittedName>
        <fullName evidence="1">Uncharacterized protein</fullName>
    </submittedName>
</protein>
<sequence>MKKIREFIRKIKLTRRERQVEYWIAIYDEAYPKSEVTPTADSLEVNNNDLKIKKFKNEYPFYKSIIKLYLNKRKYNEEEIRIRVVEEIITYFEVVYNNKEIEIKTNNYTSISSKRTFSNEKKNILLDLNRMLFEAILYSKIKELQNITKLNKIKKEVETPINIVTNEVDVIPLEKRNPIEQTEVIRDTIDKKNKHFTSPSLEVKLEIETNENTATRKVIILELKKHNFVELMNPVCSEEILNFLLDDDIIDDDGKWISKNLKRSRDVALFIGRLFENNLLATENQADVCRKATSFFEKKIDTGQLNTIIKFIKDDNIPTNDEETYQYLSFLDEIKI</sequence>
<proteinExistence type="predicted"/>
<name>A0A2S7WYI2_9FLAO</name>
<organism evidence="1 2">
    <name type="scientific">Polaribacter glomeratus</name>
    <dbReference type="NCBI Taxonomy" id="102"/>
    <lineage>
        <taxon>Bacteria</taxon>
        <taxon>Pseudomonadati</taxon>
        <taxon>Bacteroidota</taxon>
        <taxon>Flavobacteriia</taxon>
        <taxon>Flavobacteriales</taxon>
        <taxon>Flavobacteriaceae</taxon>
    </lineage>
</organism>
<dbReference type="AlphaFoldDB" id="A0A2S7WYI2"/>
<dbReference type="EMBL" id="MSCM01000001">
    <property type="protein sequence ID" value="PQJ82623.1"/>
    <property type="molecule type" value="Genomic_DNA"/>
</dbReference>
<keyword evidence="2" id="KW-1185">Reference proteome</keyword>
<dbReference type="Proteomes" id="UP000239068">
    <property type="component" value="Unassembled WGS sequence"/>
</dbReference>
<accession>A0A2S7WYI2</accession>
<evidence type="ECO:0000313" key="1">
    <source>
        <dbReference type="EMBL" id="PQJ82623.1"/>
    </source>
</evidence>
<dbReference type="RefSeq" id="WP_105021175.1">
    <property type="nucleotide sequence ID" value="NZ_MSCM01000001.1"/>
</dbReference>
<reference evidence="1 2" key="1">
    <citation type="submission" date="2016-12" db="EMBL/GenBank/DDBJ databases">
        <title>Trade-off between light-utilization and light-protection in marine flavobacteria.</title>
        <authorList>
            <person name="Kumagai Y."/>
            <person name="Yoshizawa S."/>
            <person name="Kogure K."/>
            <person name="Iwasaki W."/>
        </authorList>
    </citation>
    <scope>NUCLEOTIDE SEQUENCE [LARGE SCALE GENOMIC DNA]</scope>
    <source>
        <strain evidence="1 2">ATCC 43844</strain>
    </source>
</reference>